<dbReference type="PANTHER" id="PTHR24028:SF241">
    <property type="entry name" value="PROTOCADHERIN 2 ALPHA A 1 PRECURSOR"/>
    <property type="match status" value="1"/>
</dbReference>
<evidence type="ECO:0000256" key="1">
    <source>
        <dbReference type="ARBA" id="ARBA00003436"/>
    </source>
</evidence>
<keyword evidence="17" id="KW-1185">Reference proteome</keyword>
<feature type="region of interest" description="Disordered" evidence="13">
    <location>
        <begin position="1009"/>
        <end position="1059"/>
    </location>
</feature>
<keyword evidence="9 14" id="KW-1133">Transmembrane helix</keyword>
<keyword evidence="5" id="KW-0732">Signal</keyword>
<dbReference type="Pfam" id="PF15974">
    <property type="entry name" value="Cadherin_tail"/>
    <property type="match status" value="1"/>
</dbReference>
<dbReference type="Pfam" id="PF16492">
    <property type="entry name" value="Cadherin_C_2"/>
    <property type="match status" value="1"/>
</dbReference>
<dbReference type="FunFam" id="2.60.40.60:FF:000002">
    <property type="entry name" value="Protocadherin alpha 2"/>
    <property type="match status" value="1"/>
</dbReference>
<dbReference type="Pfam" id="PF00028">
    <property type="entry name" value="Cadherin"/>
    <property type="match status" value="4"/>
</dbReference>
<feature type="compositionally biased region" description="Basic residues" evidence="13">
    <location>
        <begin position="1038"/>
        <end position="1047"/>
    </location>
</feature>
<evidence type="ECO:0000256" key="4">
    <source>
        <dbReference type="ARBA" id="ARBA00022692"/>
    </source>
</evidence>
<accession>A0A8C4SID1</accession>
<dbReference type="FunFam" id="2.60.40.60:FF:000007">
    <property type="entry name" value="Protocadherin alpha 2"/>
    <property type="match status" value="1"/>
</dbReference>
<keyword evidence="4 14" id="KW-0812">Transmembrane</keyword>
<dbReference type="InterPro" id="IPR002126">
    <property type="entry name" value="Cadherin-like_dom"/>
</dbReference>
<dbReference type="Proteomes" id="UP000694620">
    <property type="component" value="Chromosome 11"/>
</dbReference>
<dbReference type="InterPro" id="IPR032455">
    <property type="entry name" value="Cadherin_C"/>
</dbReference>
<feature type="compositionally biased region" description="Basic and acidic residues" evidence="13">
    <location>
        <begin position="1048"/>
        <end position="1059"/>
    </location>
</feature>
<dbReference type="SUPFAM" id="SSF49313">
    <property type="entry name" value="Cadherin-like"/>
    <property type="match status" value="6"/>
</dbReference>
<evidence type="ECO:0000256" key="6">
    <source>
        <dbReference type="ARBA" id="ARBA00022737"/>
    </source>
</evidence>
<dbReference type="FunFam" id="2.60.40.60:FF:000006">
    <property type="entry name" value="Protocadherin alpha 2"/>
    <property type="match status" value="1"/>
</dbReference>
<evidence type="ECO:0000313" key="16">
    <source>
        <dbReference type="Ensembl" id="ENSECRP00000016762.1"/>
    </source>
</evidence>
<evidence type="ECO:0000256" key="11">
    <source>
        <dbReference type="ARBA" id="ARBA00023180"/>
    </source>
</evidence>
<keyword evidence="6" id="KW-0677">Repeat</keyword>
<sequence>MPTMRGLRGFRQTALFSALVFCFWKYSFAYLRYSVPEESASGTIIGNIIKDLGLDVKNIEGRGFRVISGLKEQLLQVNHKTGVLFVNEIIDREMLCDRDKPCFLNVKIIIENPLEIHQAEIEITDINDNSPAFSGKNKSLEISESTPIGSRFTLEGAVDPDFGVNSLKSYQLSQNDHFILQVKEGSKRNKIPVLVLQKSLDRELKPKYNLFLTAFDGGNPPRSGIMNITVMVADFNDNAPVFTEEMYSTTLEENVPLGTLVIQINASDLDEGTNGEILYSFEESVQNIVEELFELDAYTGEIRVKGVIDFEEKELYEIEVKATDRGLIPMSSQCTALIKIKDMNDNAPVIEITSLTSSITEDVKPSTVVGLISITDLDSGVNSKIAYACSDNLPFELKQSFQENLFSLVTKSNLDRESAPQYNITITAKDFGTPSLSSQKTVVVNVLDVNDNNPRFLQNPYVFYILENNTPGASILTVSAVDEDTNENALITYYLRESEALEKSVVPFLSINSNNGQVFSFTSFDFEEMKSFTFTVVAKDSGMPSLSSNVTVNVFILDENDNPPVVVFPSTLNGTAVVQETIPRNVKASYLVTRIRAYDADVGYNAWLSFSLEEATDSSLFSVGRHTGDVRTRRTMTESDATVQKITILVKDSGSISFSASATVIVTAAENTEAHALSEVKYSPREDEQDNSMTFYLIIILSSVSCLFIFTIIALIAFQCHRAHRNFLHKNYLGDVNYAEVSDSLFHSHQYQTAEKRFVFVEPGMNKDSVVGSNANTLVISDGGVKIAQMTGDKQLVFIGPGMNRDSMVEVGSNTNTLLVSDSGIKIAQVTGDKQLVFIGPGMNRDSMVEVGSNTNTLLVSDSGIKIAQVTGDKQLVFIGPGMNRDSMVEVGSNTNTLLVSDSGIKIAQVPKQPNTDWRYSASLRAGMQSSVHMEESAVLQGPSGVHIQNWPTVSSATPEPEAGEVSPPVGAGINSNSWTFKYGPPAGNPQQLKPGEVPENFIIPGSPAIISIRQGPPGAADDKSDFITFGKKEETKKKKKKKKGKADKKEKSNDGGDH</sequence>
<evidence type="ECO:0000256" key="8">
    <source>
        <dbReference type="ARBA" id="ARBA00022889"/>
    </source>
</evidence>
<name>A0A8C4SID1_ERPCA</name>
<reference evidence="16" key="1">
    <citation type="submission" date="2021-06" db="EMBL/GenBank/DDBJ databases">
        <authorList>
            <consortium name="Wellcome Sanger Institute Data Sharing"/>
        </authorList>
    </citation>
    <scope>NUCLEOTIDE SEQUENCE [LARGE SCALE GENOMIC DNA]</scope>
</reference>
<dbReference type="GO" id="GO:0007156">
    <property type="term" value="P:homophilic cell adhesion via plasma membrane adhesion molecules"/>
    <property type="evidence" value="ECO:0007669"/>
    <property type="project" value="InterPro"/>
</dbReference>
<dbReference type="AlphaFoldDB" id="A0A8C4SID1"/>
<dbReference type="PROSITE" id="PS50268">
    <property type="entry name" value="CADHERIN_2"/>
    <property type="match status" value="6"/>
</dbReference>
<dbReference type="InterPro" id="IPR015919">
    <property type="entry name" value="Cadherin-like_sf"/>
</dbReference>
<evidence type="ECO:0000256" key="7">
    <source>
        <dbReference type="ARBA" id="ARBA00022837"/>
    </source>
</evidence>
<dbReference type="FunFam" id="2.60.40.60:FF:000004">
    <property type="entry name" value="Protocadherin 1 gamma 2"/>
    <property type="match status" value="1"/>
</dbReference>
<dbReference type="FunFam" id="2.60.40.60:FF:000129">
    <property type="entry name" value="protocadherin alpha-C2 isoform X1"/>
    <property type="match status" value="1"/>
</dbReference>
<reference evidence="16" key="3">
    <citation type="submission" date="2025-09" db="UniProtKB">
        <authorList>
            <consortium name="Ensembl"/>
        </authorList>
    </citation>
    <scope>IDENTIFICATION</scope>
</reference>
<feature type="domain" description="Cadherin" evidence="15">
    <location>
        <begin position="457"/>
        <end position="566"/>
    </location>
</feature>
<evidence type="ECO:0000256" key="12">
    <source>
        <dbReference type="PROSITE-ProRule" id="PRU00043"/>
    </source>
</evidence>
<dbReference type="CDD" id="cd11304">
    <property type="entry name" value="Cadherin_repeat"/>
    <property type="match status" value="6"/>
</dbReference>
<dbReference type="InterPro" id="IPR013164">
    <property type="entry name" value="Cadherin_N"/>
</dbReference>
<dbReference type="PANTHER" id="PTHR24028">
    <property type="entry name" value="CADHERIN-87A"/>
    <property type="match status" value="1"/>
</dbReference>
<keyword evidence="3" id="KW-1003">Cell membrane</keyword>
<evidence type="ECO:0000256" key="5">
    <source>
        <dbReference type="ARBA" id="ARBA00022729"/>
    </source>
</evidence>
<dbReference type="GO" id="GO:0005509">
    <property type="term" value="F:calcium ion binding"/>
    <property type="evidence" value="ECO:0007669"/>
    <property type="project" value="UniProtKB-UniRule"/>
</dbReference>
<comment type="subcellular location">
    <subcellularLocation>
        <location evidence="2">Cell membrane</location>
        <topology evidence="2">Single-pass type I membrane protein</topology>
    </subcellularLocation>
</comment>
<evidence type="ECO:0000256" key="9">
    <source>
        <dbReference type="ARBA" id="ARBA00022989"/>
    </source>
</evidence>
<dbReference type="InterPro" id="IPR050174">
    <property type="entry name" value="Protocadherin/Cadherin-CA"/>
</dbReference>
<dbReference type="SUPFAM" id="SSF63825">
    <property type="entry name" value="YWTD domain"/>
    <property type="match status" value="1"/>
</dbReference>
<organism evidence="16 17">
    <name type="scientific">Erpetoichthys calabaricus</name>
    <name type="common">Rope fish</name>
    <name type="synonym">Calamoichthys calabaricus</name>
    <dbReference type="NCBI Taxonomy" id="27687"/>
    <lineage>
        <taxon>Eukaryota</taxon>
        <taxon>Metazoa</taxon>
        <taxon>Chordata</taxon>
        <taxon>Craniata</taxon>
        <taxon>Vertebrata</taxon>
        <taxon>Euteleostomi</taxon>
        <taxon>Actinopterygii</taxon>
        <taxon>Polypteriformes</taxon>
        <taxon>Polypteridae</taxon>
        <taxon>Erpetoichthys</taxon>
    </lineage>
</organism>
<evidence type="ECO:0000256" key="3">
    <source>
        <dbReference type="ARBA" id="ARBA00022475"/>
    </source>
</evidence>
<keyword evidence="8" id="KW-0130">Cell adhesion</keyword>
<dbReference type="FunFam" id="2.60.40.60:FF:000001">
    <property type="entry name" value="Protocadherin alpha 2"/>
    <property type="match status" value="1"/>
</dbReference>
<comment type="function">
    <text evidence="1">Potential calcium-dependent cell-adhesion protein. May be involved in the establishment and maintenance of specific neuronal connections in the brain.</text>
</comment>
<dbReference type="SMART" id="SM00112">
    <property type="entry name" value="CA"/>
    <property type="match status" value="6"/>
</dbReference>
<feature type="domain" description="Cadherin" evidence="15">
    <location>
        <begin position="581"/>
        <end position="686"/>
    </location>
</feature>
<feature type="compositionally biased region" description="Basic and acidic residues" evidence="13">
    <location>
        <begin position="1021"/>
        <end position="1037"/>
    </location>
</feature>
<evidence type="ECO:0000313" key="17">
    <source>
        <dbReference type="Proteomes" id="UP000694620"/>
    </source>
</evidence>
<proteinExistence type="predicted"/>
<dbReference type="InterPro" id="IPR020894">
    <property type="entry name" value="Cadherin_CS"/>
</dbReference>
<dbReference type="GeneTree" id="ENSGT00940000165118"/>
<dbReference type="Pfam" id="PF08266">
    <property type="entry name" value="Cadherin_2"/>
    <property type="match status" value="1"/>
</dbReference>
<feature type="domain" description="Cadherin" evidence="15">
    <location>
        <begin position="243"/>
        <end position="350"/>
    </location>
</feature>
<feature type="domain" description="Cadherin" evidence="15">
    <location>
        <begin position="134"/>
        <end position="242"/>
    </location>
</feature>
<protein>
    <submittedName>
        <fullName evidence="16">Protocadherin alpha-7-like</fullName>
    </submittedName>
</protein>
<dbReference type="PRINTS" id="PR00205">
    <property type="entry name" value="CADHERIN"/>
</dbReference>
<dbReference type="PROSITE" id="PS00232">
    <property type="entry name" value="CADHERIN_1"/>
    <property type="match status" value="3"/>
</dbReference>
<keyword evidence="10 14" id="KW-0472">Membrane</keyword>
<dbReference type="Gene3D" id="2.60.40.60">
    <property type="entry name" value="Cadherins"/>
    <property type="match status" value="6"/>
</dbReference>
<keyword evidence="7 12" id="KW-0106">Calcium</keyword>
<evidence type="ECO:0000256" key="10">
    <source>
        <dbReference type="ARBA" id="ARBA00023136"/>
    </source>
</evidence>
<feature type="transmembrane region" description="Helical" evidence="14">
    <location>
        <begin position="693"/>
        <end position="718"/>
    </location>
</feature>
<feature type="domain" description="Cadherin" evidence="15">
    <location>
        <begin position="27"/>
        <end position="133"/>
    </location>
</feature>
<evidence type="ECO:0000256" key="13">
    <source>
        <dbReference type="SAM" id="MobiDB-lite"/>
    </source>
</evidence>
<evidence type="ECO:0000259" key="15">
    <source>
        <dbReference type="PROSITE" id="PS50268"/>
    </source>
</evidence>
<dbReference type="GO" id="GO:0005886">
    <property type="term" value="C:plasma membrane"/>
    <property type="evidence" value="ECO:0007669"/>
    <property type="project" value="UniProtKB-SubCell"/>
</dbReference>
<dbReference type="InterPro" id="IPR031904">
    <property type="entry name" value="Cadherin_CBD"/>
</dbReference>
<keyword evidence="11" id="KW-0325">Glycoprotein</keyword>
<feature type="domain" description="Cadherin" evidence="15">
    <location>
        <begin position="351"/>
        <end position="456"/>
    </location>
</feature>
<evidence type="ECO:0000256" key="14">
    <source>
        <dbReference type="SAM" id="Phobius"/>
    </source>
</evidence>
<dbReference type="Ensembl" id="ENSECRT00000017061.1">
    <property type="protein sequence ID" value="ENSECRP00000016762.1"/>
    <property type="gene ID" value="ENSECRG00000011131.1"/>
</dbReference>
<evidence type="ECO:0000256" key="2">
    <source>
        <dbReference type="ARBA" id="ARBA00004251"/>
    </source>
</evidence>
<reference evidence="16" key="2">
    <citation type="submission" date="2025-08" db="UniProtKB">
        <authorList>
            <consortium name="Ensembl"/>
        </authorList>
    </citation>
    <scope>IDENTIFICATION</scope>
</reference>